<evidence type="ECO:0000313" key="2">
    <source>
        <dbReference type="EMBL" id="KAJ8476529.1"/>
    </source>
</evidence>
<keyword evidence="3" id="KW-1185">Reference proteome</keyword>
<sequence length="88" mass="9450">MRLQVGSSASLTFVEGRRSCSRRGRRPFSSGDTGGGAQAVSSEEEREHLSLAGKTEHSSPLPWLSCGRLLSSHSLLLMISSILDHIAL</sequence>
<dbReference type="Proteomes" id="UP001222027">
    <property type="component" value="Unassembled WGS sequence"/>
</dbReference>
<protein>
    <submittedName>
        <fullName evidence="2">Uncharacterized protein</fullName>
    </submittedName>
</protein>
<evidence type="ECO:0000256" key="1">
    <source>
        <dbReference type="SAM" id="MobiDB-lite"/>
    </source>
</evidence>
<name>A0AAV8QPD8_ENSVE</name>
<gene>
    <name evidence="2" type="ORF">OPV22_020256</name>
</gene>
<organism evidence="2 3">
    <name type="scientific">Ensete ventricosum</name>
    <name type="common">Abyssinian banana</name>
    <name type="synonym">Musa ensete</name>
    <dbReference type="NCBI Taxonomy" id="4639"/>
    <lineage>
        <taxon>Eukaryota</taxon>
        <taxon>Viridiplantae</taxon>
        <taxon>Streptophyta</taxon>
        <taxon>Embryophyta</taxon>
        <taxon>Tracheophyta</taxon>
        <taxon>Spermatophyta</taxon>
        <taxon>Magnoliopsida</taxon>
        <taxon>Liliopsida</taxon>
        <taxon>Zingiberales</taxon>
        <taxon>Musaceae</taxon>
        <taxon>Ensete</taxon>
    </lineage>
</organism>
<feature type="compositionally biased region" description="Basic and acidic residues" evidence="1">
    <location>
        <begin position="43"/>
        <end position="57"/>
    </location>
</feature>
<reference evidence="2 3" key="1">
    <citation type="submission" date="2022-12" db="EMBL/GenBank/DDBJ databases">
        <title>Chromosome-scale assembly of the Ensete ventricosum genome.</title>
        <authorList>
            <person name="Dussert Y."/>
            <person name="Stocks J."/>
            <person name="Wendawek A."/>
            <person name="Woldeyes F."/>
            <person name="Nichols R.A."/>
            <person name="Borrell J.S."/>
        </authorList>
    </citation>
    <scope>NUCLEOTIDE SEQUENCE [LARGE SCALE GENOMIC DNA]</scope>
    <source>
        <strain evidence="3">cv. Maze</strain>
        <tissue evidence="2">Seeds</tissue>
    </source>
</reference>
<dbReference type="EMBL" id="JAQQAF010000006">
    <property type="protein sequence ID" value="KAJ8476529.1"/>
    <property type="molecule type" value="Genomic_DNA"/>
</dbReference>
<proteinExistence type="predicted"/>
<comment type="caution">
    <text evidence="2">The sequence shown here is derived from an EMBL/GenBank/DDBJ whole genome shotgun (WGS) entry which is preliminary data.</text>
</comment>
<feature type="region of interest" description="Disordered" evidence="1">
    <location>
        <begin position="16"/>
        <end position="60"/>
    </location>
</feature>
<accession>A0AAV8QPD8</accession>
<evidence type="ECO:0000313" key="3">
    <source>
        <dbReference type="Proteomes" id="UP001222027"/>
    </source>
</evidence>
<dbReference type="AlphaFoldDB" id="A0AAV8QPD8"/>